<gene>
    <name evidence="1" type="ORF">TRIATDRAFT_298998</name>
</gene>
<protein>
    <submittedName>
        <fullName evidence="1">Uncharacterized protein</fullName>
    </submittedName>
</protein>
<dbReference type="OrthoDB" id="26569at2759"/>
<dbReference type="HOGENOM" id="CLU_2722555_0_0_1"/>
<organism evidence="1 2">
    <name type="scientific">Hypocrea atroviridis (strain ATCC 20476 / IMI 206040)</name>
    <name type="common">Trichoderma atroviride</name>
    <dbReference type="NCBI Taxonomy" id="452589"/>
    <lineage>
        <taxon>Eukaryota</taxon>
        <taxon>Fungi</taxon>
        <taxon>Dikarya</taxon>
        <taxon>Ascomycota</taxon>
        <taxon>Pezizomycotina</taxon>
        <taxon>Sordariomycetes</taxon>
        <taxon>Hypocreomycetidae</taxon>
        <taxon>Hypocreales</taxon>
        <taxon>Hypocreaceae</taxon>
        <taxon>Trichoderma</taxon>
    </lineage>
</organism>
<reference evidence="1 2" key="1">
    <citation type="journal article" date="2011" name="Genome Biol.">
        <title>Comparative genome sequence analysis underscores mycoparasitism as the ancestral life style of Trichoderma.</title>
        <authorList>
            <person name="Kubicek C.P."/>
            <person name="Herrera-Estrella A."/>
            <person name="Seidl-Seiboth V."/>
            <person name="Martinez D.A."/>
            <person name="Druzhinina I.S."/>
            <person name="Thon M."/>
            <person name="Zeilinger S."/>
            <person name="Casas-Flores S."/>
            <person name="Horwitz B.A."/>
            <person name="Mukherjee P.K."/>
            <person name="Mukherjee M."/>
            <person name="Kredics L."/>
            <person name="Alcaraz L.D."/>
            <person name="Aerts A."/>
            <person name="Antal Z."/>
            <person name="Atanasova L."/>
            <person name="Cervantes-Badillo M.G."/>
            <person name="Challacombe J."/>
            <person name="Chertkov O."/>
            <person name="McCluskey K."/>
            <person name="Coulpier F."/>
            <person name="Deshpande N."/>
            <person name="von Doehren H."/>
            <person name="Ebbole D.J."/>
            <person name="Esquivel-Naranjo E.U."/>
            <person name="Fekete E."/>
            <person name="Flipphi M."/>
            <person name="Glaser F."/>
            <person name="Gomez-Rodriguez E.Y."/>
            <person name="Gruber S."/>
            <person name="Han C."/>
            <person name="Henrissat B."/>
            <person name="Hermosa R."/>
            <person name="Hernandez-Onate M."/>
            <person name="Karaffa L."/>
            <person name="Kosti I."/>
            <person name="Le Crom S."/>
            <person name="Lindquist E."/>
            <person name="Lucas S."/>
            <person name="Luebeck M."/>
            <person name="Luebeck P.S."/>
            <person name="Margeot A."/>
            <person name="Metz B."/>
            <person name="Misra M."/>
            <person name="Nevalainen H."/>
            <person name="Omann M."/>
            <person name="Packer N."/>
            <person name="Perrone G."/>
            <person name="Uresti-Rivera E.E."/>
            <person name="Salamov A."/>
            <person name="Schmoll M."/>
            <person name="Seiboth B."/>
            <person name="Shapiro H."/>
            <person name="Sukno S."/>
            <person name="Tamayo-Ramos J.A."/>
            <person name="Tisch D."/>
            <person name="Wiest A."/>
            <person name="Wilkinson H.H."/>
            <person name="Zhang M."/>
            <person name="Coutinho P.M."/>
            <person name="Kenerley C.M."/>
            <person name="Monte E."/>
            <person name="Baker S.E."/>
            <person name="Grigoriev I.V."/>
        </authorList>
    </citation>
    <scope>NUCLEOTIDE SEQUENCE [LARGE SCALE GENOMIC DNA]</scope>
    <source>
        <strain evidence="2">ATCC 20476 / IMI 206040</strain>
    </source>
</reference>
<dbReference type="EMBL" id="ABDG02000022">
    <property type="protein sequence ID" value="EHK46278.1"/>
    <property type="molecule type" value="Genomic_DNA"/>
</dbReference>
<sequence length="72" mass="8443">MECSRITNMLSNVKGLIEPFHYRQETYIIQRIHIDKHCASLSRNDTEKKNRGIQSELKEPPKTLPSLFPNFV</sequence>
<dbReference type="AlphaFoldDB" id="G9NS76"/>
<accession>G9NS76</accession>
<proteinExistence type="predicted"/>
<evidence type="ECO:0000313" key="1">
    <source>
        <dbReference type="EMBL" id="EHK46278.1"/>
    </source>
</evidence>
<name>G9NS76_HYPAI</name>
<comment type="caution">
    <text evidence="1">The sequence shown here is derived from an EMBL/GenBank/DDBJ whole genome shotgun (WGS) entry which is preliminary data.</text>
</comment>
<dbReference type="Proteomes" id="UP000005426">
    <property type="component" value="Unassembled WGS sequence"/>
</dbReference>
<keyword evidence="2" id="KW-1185">Reference proteome</keyword>
<evidence type="ECO:0000313" key="2">
    <source>
        <dbReference type="Proteomes" id="UP000005426"/>
    </source>
</evidence>